<dbReference type="AlphaFoldDB" id="A0A1M7B1J9"/>
<dbReference type="SUPFAM" id="SSF53474">
    <property type="entry name" value="alpha/beta-Hydrolases"/>
    <property type="match status" value="1"/>
</dbReference>
<dbReference type="PANTHER" id="PTHR32015:SF1">
    <property type="entry name" value="LIPASE"/>
    <property type="match status" value="1"/>
</dbReference>
<keyword evidence="1" id="KW-0732">Signal</keyword>
<organism evidence="2 3">
    <name type="scientific">Bradyrhizobium lablabi</name>
    <dbReference type="NCBI Taxonomy" id="722472"/>
    <lineage>
        <taxon>Bacteria</taxon>
        <taxon>Pseudomonadati</taxon>
        <taxon>Pseudomonadota</taxon>
        <taxon>Alphaproteobacteria</taxon>
        <taxon>Hyphomicrobiales</taxon>
        <taxon>Nitrobacteraceae</taxon>
        <taxon>Bradyrhizobium</taxon>
    </lineage>
</organism>
<accession>A0A1M7B1J9</accession>
<dbReference type="Gene3D" id="3.40.50.1820">
    <property type="entry name" value="alpha/beta hydrolase"/>
    <property type="match status" value="1"/>
</dbReference>
<dbReference type="InterPro" id="IPR002918">
    <property type="entry name" value="Lipase_EstA/Esterase_EstB"/>
</dbReference>
<dbReference type="EMBL" id="LT670844">
    <property type="protein sequence ID" value="SHL48824.1"/>
    <property type="molecule type" value="Genomic_DNA"/>
</dbReference>
<feature type="chain" id="PRO_5012680756" evidence="1">
    <location>
        <begin position="21"/>
        <end position="342"/>
    </location>
</feature>
<gene>
    <name evidence="2" type="ORF">SAMN05444159_6020</name>
</gene>
<evidence type="ECO:0000313" key="2">
    <source>
        <dbReference type="EMBL" id="SHL48824.1"/>
    </source>
</evidence>
<dbReference type="RefSeq" id="WP_079543257.1">
    <property type="nucleotide sequence ID" value="NZ_LT670844.1"/>
</dbReference>
<dbReference type="Proteomes" id="UP000189935">
    <property type="component" value="Chromosome I"/>
</dbReference>
<dbReference type="InterPro" id="IPR029058">
    <property type="entry name" value="AB_hydrolase_fold"/>
</dbReference>
<evidence type="ECO:0000256" key="1">
    <source>
        <dbReference type="SAM" id="SignalP"/>
    </source>
</evidence>
<dbReference type="GO" id="GO:0016042">
    <property type="term" value="P:lipid catabolic process"/>
    <property type="evidence" value="ECO:0007669"/>
    <property type="project" value="InterPro"/>
</dbReference>
<proteinExistence type="predicted"/>
<reference evidence="2 3" key="1">
    <citation type="submission" date="2016-11" db="EMBL/GenBank/DDBJ databases">
        <authorList>
            <person name="Jaros S."/>
            <person name="Januszkiewicz K."/>
            <person name="Wedrychowicz H."/>
        </authorList>
    </citation>
    <scope>NUCLEOTIDE SEQUENCE [LARGE SCALE GENOMIC DNA]</scope>
    <source>
        <strain evidence="2 3">GAS499</strain>
    </source>
</reference>
<dbReference type="GO" id="GO:0016298">
    <property type="term" value="F:lipase activity"/>
    <property type="evidence" value="ECO:0007669"/>
    <property type="project" value="TreeGrafter"/>
</dbReference>
<sequence length="342" mass="36461">MTTKHLRIAAIIAVLLPFGAGGLASGQSPGKGAEIGMKFPDHFPVIRNFYLGNPVIGFGSDIGRVEHVPVIFLHGNNDTPFATACNPFGRIQAFAQFFLDHGYHPSELWGLGYQGDQCDLAQDNTRRSGISHTTAAAVPMLREFVQAVLDFTGAKRVDIVAHSLGVTVAREWMLQDNAYRKVRALVAIDGPNHGIIDCSPSPANFYQLASGGGFTPSSAVCDEYGSDHTQLLTVLNAAGETPGPTHYLVIRNKPGTPDFVYNSLPDGVFPGVPAEDRDGNPHDFTASTGLAGAETIDLVGQGQFDPILATSHLGILNSPDTRNAALRFLTSLPGRADQEGEE</sequence>
<dbReference type="Pfam" id="PF01674">
    <property type="entry name" value="Lipase_2"/>
    <property type="match status" value="1"/>
</dbReference>
<dbReference type="PANTHER" id="PTHR32015">
    <property type="entry name" value="FASTING INDUCED LIPASE"/>
    <property type="match status" value="1"/>
</dbReference>
<protein>
    <submittedName>
        <fullName evidence="2">Lipase (Class 2)</fullName>
    </submittedName>
</protein>
<feature type="signal peptide" evidence="1">
    <location>
        <begin position="1"/>
        <end position="20"/>
    </location>
</feature>
<evidence type="ECO:0000313" key="3">
    <source>
        <dbReference type="Proteomes" id="UP000189935"/>
    </source>
</evidence>
<name>A0A1M7B1J9_9BRAD</name>